<dbReference type="SUPFAM" id="SSF56935">
    <property type="entry name" value="Porins"/>
    <property type="match status" value="1"/>
</dbReference>
<accession>A0A1F5REF0</accession>
<keyword evidence="1" id="KW-0732">Signal</keyword>
<protein>
    <recommendedName>
        <fullName evidence="4">PorV/PorQ family protein</fullName>
    </recommendedName>
</protein>
<evidence type="ECO:0008006" key="4">
    <source>
        <dbReference type="Google" id="ProtNLM"/>
    </source>
</evidence>
<organism evidence="2 3">
    <name type="scientific">Candidatus Edwardsbacteria bacterium GWF2_54_11</name>
    <dbReference type="NCBI Taxonomy" id="1817851"/>
    <lineage>
        <taxon>Bacteria</taxon>
        <taxon>Candidatus Edwardsiibacteriota</taxon>
    </lineage>
</organism>
<dbReference type="Gene3D" id="2.40.160.60">
    <property type="entry name" value="Outer membrane protein transport protein (OMPP1/FadL/TodX)"/>
    <property type="match status" value="1"/>
</dbReference>
<evidence type="ECO:0000313" key="2">
    <source>
        <dbReference type="EMBL" id="OGF12784.1"/>
    </source>
</evidence>
<proteinExistence type="predicted"/>
<sequence>MKKILSLTFILALALGTARAAFEDWQVGIRPVGMAGAYTAVADDIDAVRWNPAGLSSLDSWQASVYAKRLWGVAGLTNQTASIGRSFGQWGGAAISAQQVGCDLETDQTVTLSHGFDLNSQLAFGYNFNFYRLWQDRFGSAMTVGIDIGLLAKVYRSWRIGCFGHNLNHPSLGKSYQYDLPSGVSIGLSYAPLSGVLASVEAGKDAGKITRYKVGSEYELWQDKLALRAGILNEGQLTLYSMGLGVKARGILVGYAFEGGHQALSGTHQFALGYKW</sequence>
<name>A0A1F5REF0_9BACT</name>
<feature type="chain" id="PRO_5009520719" description="PorV/PorQ family protein" evidence="1">
    <location>
        <begin position="21"/>
        <end position="276"/>
    </location>
</feature>
<evidence type="ECO:0000313" key="3">
    <source>
        <dbReference type="Proteomes" id="UP000177230"/>
    </source>
</evidence>
<comment type="caution">
    <text evidence="2">The sequence shown here is derived from an EMBL/GenBank/DDBJ whole genome shotgun (WGS) entry which is preliminary data.</text>
</comment>
<reference evidence="2 3" key="1">
    <citation type="journal article" date="2016" name="Nat. Commun.">
        <title>Thousands of microbial genomes shed light on interconnected biogeochemical processes in an aquifer system.</title>
        <authorList>
            <person name="Anantharaman K."/>
            <person name="Brown C.T."/>
            <person name="Hug L.A."/>
            <person name="Sharon I."/>
            <person name="Castelle C.J."/>
            <person name="Probst A.J."/>
            <person name="Thomas B.C."/>
            <person name="Singh A."/>
            <person name="Wilkins M.J."/>
            <person name="Karaoz U."/>
            <person name="Brodie E.L."/>
            <person name="Williams K.H."/>
            <person name="Hubbard S.S."/>
            <person name="Banfield J.F."/>
        </authorList>
    </citation>
    <scope>NUCLEOTIDE SEQUENCE [LARGE SCALE GENOMIC DNA]</scope>
</reference>
<dbReference type="AlphaFoldDB" id="A0A1F5REF0"/>
<evidence type="ECO:0000256" key="1">
    <source>
        <dbReference type="SAM" id="SignalP"/>
    </source>
</evidence>
<dbReference type="EMBL" id="MFFM01000031">
    <property type="protein sequence ID" value="OGF12784.1"/>
    <property type="molecule type" value="Genomic_DNA"/>
</dbReference>
<gene>
    <name evidence="2" type="ORF">A2024_12135</name>
</gene>
<feature type="signal peptide" evidence="1">
    <location>
        <begin position="1"/>
        <end position="20"/>
    </location>
</feature>
<dbReference type="Proteomes" id="UP000177230">
    <property type="component" value="Unassembled WGS sequence"/>
</dbReference>